<sequence length="138" mass="16367">MMGFYERCFHAVLFEVLAILLSIAALKFVSQHQLDQLTIMVILISVIAVFWNFIFNWLFDRIFTGPREKRGVLLRMGHTLAFEGGLLMFTLPLVAYWLKIDWWSAFLMDIGLTLLILVYTFIFNWIYDHLRLWFIAPK</sequence>
<dbReference type="AlphaFoldDB" id="A0A379B705"/>
<evidence type="ECO:0000259" key="2">
    <source>
        <dbReference type="Pfam" id="PF05232"/>
    </source>
</evidence>
<keyword evidence="4" id="KW-1185">Reference proteome</keyword>
<reference evidence="3 4" key="1">
    <citation type="submission" date="2018-06" db="EMBL/GenBank/DDBJ databases">
        <authorList>
            <consortium name="Pathogen Informatics"/>
            <person name="Doyle S."/>
        </authorList>
    </citation>
    <scope>NUCLEOTIDE SEQUENCE [LARGE SCALE GENOMIC DNA]</scope>
    <source>
        <strain evidence="3 4">NCTC10699</strain>
    </source>
</reference>
<dbReference type="InterPro" id="IPR058208">
    <property type="entry name" value="PACE"/>
</dbReference>
<feature type="transmembrane region" description="Helical" evidence="1">
    <location>
        <begin position="12"/>
        <end position="30"/>
    </location>
</feature>
<evidence type="ECO:0000313" key="4">
    <source>
        <dbReference type="Proteomes" id="UP000254280"/>
    </source>
</evidence>
<feature type="transmembrane region" description="Helical" evidence="1">
    <location>
        <begin position="104"/>
        <end position="127"/>
    </location>
</feature>
<protein>
    <submittedName>
        <fullName evidence="3">Predicted membrane protein</fullName>
    </submittedName>
</protein>
<dbReference type="InterPro" id="IPR007896">
    <property type="entry name" value="BTP_bacteria"/>
</dbReference>
<organism evidence="3 4">
    <name type="scientific">[Pasteurella] mairii</name>
    <dbReference type="NCBI Taxonomy" id="757"/>
    <lineage>
        <taxon>Bacteria</taxon>
        <taxon>Pseudomonadati</taxon>
        <taxon>Pseudomonadota</taxon>
        <taxon>Gammaproteobacteria</taxon>
        <taxon>Pasteurellales</taxon>
        <taxon>Pasteurellaceae</taxon>
    </lineage>
</organism>
<dbReference type="EMBL" id="UGSS01000002">
    <property type="protein sequence ID" value="SUB34252.1"/>
    <property type="molecule type" value="Genomic_DNA"/>
</dbReference>
<evidence type="ECO:0000313" key="3">
    <source>
        <dbReference type="EMBL" id="SUB34252.1"/>
    </source>
</evidence>
<feature type="domain" description="Chlorhexidine efflux transporter" evidence="2">
    <location>
        <begin position="3"/>
        <end position="63"/>
    </location>
</feature>
<keyword evidence="1" id="KW-1133">Transmembrane helix</keyword>
<feature type="transmembrane region" description="Helical" evidence="1">
    <location>
        <begin position="36"/>
        <end position="59"/>
    </location>
</feature>
<feature type="domain" description="Chlorhexidine efflux transporter" evidence="2">
    <location>
        <begin position="70"/>
        <end position="131"/>
    </location>
</feature>
<keyword evidence="1" id="KW-0812">Transmembrane</keyword>
<gene>
    <name evidence="3" type="ORF">NCTC10699_01912</name>
</gene>
<dbReference type="Proteomes" id="UP000254280">
    <property type="component" value="Unassembled WGS sequence"/>
</dbReference>
<accession>A0A379B705</accession>
<dbReference type="NCBIfam" id="NF033664">
    <property type="entry name" value="PACE_transport"/>
    <property type="match status" value="1"/>
</dbReference>
<evidence type="ECO:0000256" key="1">
    <source>
        <dbReference type="SAM" id="Phobius"/>
    </source>
</evidence>
<name>A0A379B705_9PAST</name>
<proteinExistence type="predicted"/>
<keyword evidence="1" id="KW-0472">Membrane</keyword>
<dbReference type="Pfam" id="PF05232">
    <property type="entry name" value="BTP"/>
    <property type="match status" value="2"/>
</dbReference>